<protein>
    <submittedName>
        <fullName evidence="1">Uncharacterized protein</fullName>
    </submittedName>
</protein>
<sequence>MELENGMVFETKEVLLNVVKDVHIANHLEMKVVRSNSESLKVECKRKEIGCVCMLRSRKRKSHNYFEIMETKGPHTCLNPNMKHDHCNLKSSNIAQVIVIQIVADPGVSDKVSEATFVSHFGYRPSRRKIRHVRKKLEKKLFKSFEESYEYLPFFMNALQSFNHGTHVDWHFKEHDLGLPIAEVARFKRVFWAFKPRIDCNALEFLTCKLLPEYD</sequence>
<keyword evidence="2" id="KW-1185">Reference proteome</keyword>
<dbReference type="PANTHER" id="PTHR31973:SF195">
    <property type="entry name" value="MUDR FAMILY TRANSPOSASE"/>
    <property type="match status" value="1"/>
</dbReference>
<dbReference type="AlphaFoldDB" id="A0AAD8IME0"/>
<reference evidence="1" key="2">
    <citation type="submission" date="2023-05" db="EMBL/GenBank/DDBJ databases">
        <authorList>
            <person name="Schelkunov M.I."/>
        </authorList>
    </citation>
    <scope>NUCLEOTIDE SEQUENCE</scope>
    <source>
        <strain evidence="1">Hsosn_3</strain>
        <tissue evidence="1">Leaf</tissue>
    </source>
</reference>
<dbReference type="PANTHER" id="PTHR31973">
    <property type="entry name" value="POLYPROTEIN, PUTATIVE-RELATED"/>
    <property type="match status" value="1"/>
</dbReference>
<reference evidence="1" key="1">
    <citation type="submission" date="2023-02" db="EMBL/GenBank/DDBJ databases">
        <title>Genome of toxic invasive species Heracleum sosnowskyi carries increased number of genes despite the absence of recent whole-genome duplications.</title>
        <authorList>
            <person name="Schelkunov M."/>
            <person name="Shtratnikova V."/>
            <person name="Makarenko M."/>
            <person name="Klepikova A."/>
            <person name="Omelchenko D."/>
            <person name="Novikova G."/>
            <person name="Obukhova E."/>
            <person name="Bogdanov V."/>
            <person name="Penin A."/>
            <person name="Logacheva M."/>
        </authorList>
    </citation>
    <scope>NUCLEOTIDE SEQUENCE</scope>
    <source>
        <strain evidence="1">Hsosn_3</strain>
        <tissue evidence="1">Leaf</tissue>
    </source>
</reference>
<proteinExistence type="predicted"/>
<dbReference type="EMBL" id="JAUIZM010000004">
    <property type="protein sequence ID" value="KAK1387491.1"/>
    <property type="molecule type" value="Genomic_DNA"/>
</dbReference>
<evidence type="ECO:0000313" key="1">
    <source>
        <dbReference type="EMBL" id="KAK1387491.1"/>
    </source>
</evidence>
<name>A0AAD8IME0_9APIA</name>
<organism evidence="1 2">
    <name type="scientific">Heracleum sosnowskyi</name>
    <dbReference type="NCBI Taxonomy" id="360622"/>
    <lineage>
        <taxon>Eukaryota</taxon>
        <taxon>Viridiplantae</taxon>
        <taxon>Streptophyta</taxon>
        <taxon>Embryophyta</taxon>
        <taxon>Tracheophyta</taxon>
        <taxon>Spermatophyta</taxon>
        <taxon>Magnoliopsida</taxon>
        <taxon>eudicotyledons</taxon>
        <taxon>Gunneridae</taxon>
        <taxon>Pentapetalae</taxon>
        <taxon>asterids</taxon>
        <taxon>campanulids</taxon>
        <taxon>Apiales</taxon>
        <taxon>Apiaceae</taxon>
        <taxon>Apioideae</taxon>
        <taxon>apioid superclade</taxon>
        <taxon>Tordylieae</taxon>
        <taxon>Tordyliinae</taxon>
        <taxon>Heracleum</taxon>
    </lineage>
</organism>
<gene>
    <name evidence="1" type="ORF">POM88_015669</name>
</gene>
<accession>A0AAD8IME0</accession>
<dbReference type="Proteomes" id="UP001237642">
    <property type="component" value="Unassembled WGS sequence"/>
</dbReference>
<evidence type="ECO:0000313" key="2">
    <source>
        <dbReference type="Proteomes" id="UP001237642"/>
    </source>
</evidence>
<comment type="caution">
    <text evidence="1">The sequence shown here is derived from an EMBL/GenBank/DDBJ whole genome shotgun (WGS) entry which is preliminary data.</text>
</comment>